<sequence>MTAARYWRHLRGNDLVDAQLAARWYVHADDTIGGWVVMPADLPPSSGVPAVASFLAEATARYIAELHNANLLQARNEGLRSCGRWAESDSAIGHLAQGNPHA</sequence>
<evidence type="ECO:0000313" key="2">
    <source>
        <dbReference type="Proteomes" id="UP000007882"/>
    </source>
</evidence>
<dbReference type="EMBL" id="AP012319">
    <property type="protein sequence ID" value="BAL87171.1"/>
    <property type="molecule type" value="Genomic_DNA"/>
</dbReference>
<evidence type="ECO:0000313" key="1">
    <source>
        <dbReference type="EMBL" id="BAL87171.1"/>
    </source>
</evidence>
<dbReference type="AlphaFoldDB" id="I0H2D4"/>
<dbReference type="Proteomes" id="UP000007882">
    <property type="component" value="Chromosome"/>
</dbReference>
<gene>
    <name evidence="1" type="ordered locus">AMIS_19510</name>
</gene>
<accession>I0H2D4</accession>
<protein>
    <submittedName>
        <fullName evidence="1">Uncharacterized protein</fullName>
    </submittedName>
</protein>
<dbReference type="RefSeq" id="WP_014442066.1">
    <property type="nucleotide sequence ID" value="NC_017093.1"/>
</dbReference>
<name>I0H2D4_ACTM4</name>
<dbReference type="KEGG" id="ams:AMIS_19510"/>
<dbReference type="STRING" id="512565.AMIS_19510"/>
<keyword evidence="2" id="KW-1185">Reference proteome</keyword>
<dbReference type="HOGENOM" id="CLU_2271360_0_0_11"/>
<proteinExistence type="predicted"/>
<organism evidence="1 2">
    <name type="scientific">Actinoplanes missouriensis (strain ATCC 14538 / DSM 43046 / CBS 188.64 / JCM 3121 / NBRC 102363 / NCIMB 12654 / NRRL B-3342 / UNCC 431)</name>
    <dbReference type="NCBI Taxonomy" id="512565"/>
    <lineage>
        <taxon>Bacteria</taxon>
        <taxon>Bacillati</taxon>
        <taxon>Actinomycetota</taxon>
        <taxon>Actinomycetes</taxon>
        <taxon>Micromonosporales</taxon>
        <taxon>Micromonosporaceae</taxon>
        <taxon>Actinoplanes</taxon>
    </lineage>
</organism>
<reference evidence="1 2" key="1">
    <citation type="submission" date="2012-02" db="EMBL/GenBank/DDBJ databases">
        <title>Complete genome sequence of Actinoplanes missouriensis 431 (= NBRC 102363).</title>
        <authorList>
            <person name="Ohnishi Y."/>
            <person name="Ishikawa J."/>
            <person name="Sekine M."/>
            <person name="Hosoyama A."/>
            <person name="Harada T."/>
            <person name="Narita H."/>
            <person name="Hata T."/>
            <person name="Konno Y."/>
            <person name="Tutikane K."/>
            <person name="Fujita N."/>
            <person name="Horinouchi S."/>
            <person name="Hayakawa M."/>
        </authorList>
    </citation>
    <scope>NUCLEOTIDE SEQUENCE [LARGE SCALE GENOMIC DNA]</scope>
    <source>
        <strain evidence="2">ATCC 14538 / DSM 43046 / CBS 188.64 / JCM 3121 / NBRC 102363 / NCIMB 12654 / NRRL B-3342 / UNCC 431</strain>
    </source>
</reference>